<dbReference type="Proteomes" id="UP000237640">
    <property type="component" value="Unassembled WGS sequence"/>
</dbReference>
<organism evidence="3 4">
    <name type="scientific">Flagellimonas meridianipacifica</name>
    <dbReference type="NCBI Taxonomy" id="1080225"/>
    <lineage>
        <taxon>Bacteria</taxon>
        <taxon>Pseudomonadati</taxon>
        <taxon>Bacteroidota</taxon>
        <taxon>Flavobacteriia</taxon>
        <taxon>Flavobacteriales</taxon>
        <taxon>Flavobacteriaceae</taxon>
        <taxon>Flagellimonas</taxon>
    </lineage>
</organism>
<feature type="chain" id="PRO_5015629345" evidence="2">
    <location>
        <begin position="22"/>
        <end position="681"/>
    </location>
</feature>
<evidence type="ECO:0000256" key="1">
    <source>
        <dbReference type="SAM" id="Coils"/>
    </source>
</evidence>
<keyword evidence="2" id="KW-0732">Signal</keyword>
<evidence type="ECO:0000313" key="4">
    <source>
        <dbReference type="Proteomes" id="UP000237640"/>
    </source>
</evidence>
<feature type="signal peptide" evidence="2">
    <location>
        <begin position="1"/>
        <end position="21"/>
    </location>
</feature>
<feature type="coiled-coil region" evidence="1">
    <location>
        <begin position="338"/>
        <end position="378"/>
    </location>
</feature>
<reference evidence="3 4" key="1">
    <citation type="submission" date="2018-03" db="EMBL/GenBank/DDBJ databases">
        <title>Genomic Encyclopedia of Archaeal and Bacterial Type Strains, Phase II (KMG-II): from individual species to whole genera.</title>
        <authorList>
            <person name="Goeker M."/>
        </authorList>
    </citation>
    <scope>NUCLEOTIDE SEQUENCE [LARGE SCALE GENOMIC DNA]</scope>
    <source>
        <strain evidence="3 4">DSM 25027</strain>
    </source>
</reference>
<dbReference type="RefSeq" id="WP_106145992.1">
    <property type="nucleotide sequence ID" value="NZ_PVYX01000002.1"/>
</dbReference>
<comment type="caution">
    <text evidence="3">The sequence shown here is derived from an EMBL/GenBank/DDBJ whole genome shotgun (WGS) entry which is preliminary data.</text>
</comment>
<dbReference type="AlphaFoldDB" id="A0A2T0MB78"/>
<keyword evidence="4" id="KW-1185">Reference proteome</keyword>
<keyword evidence="1" id="KW-0175">Coiled coil</keyword>
<proteinExistence type="predicted"/>
<evidence type="ECO:0000313" key="3">
    <source>
        <dbReference type="EMBL" id="PRX54672.1"/>
    </source>
</evidence>
<protein>
    <submittedName>
        <fullName evidence="3">Uncharacterized protein</fullName>
    </submittedName>
</protein>
<name>A0A2T0MB78_9FLAO</name>
<sequence>MPTKRVLCFFIFTFSAITVIAQNCNDLVGWMNLIKQEYPEATSLRYMNRAKVQKLATNYFSKAYFEPYRGKTYAQLSQKTLVKDFRKIQVCFAKGNHRNDPHYNWVFQNVIYNNYLAYGNPNFVNQIATVDAKRDQLEKELATISKNSVSKSELLQLKQRLTSEYALLLDSELKQASSEIDIAIAVKADTQLDEILTSVERLDTDKSSLVELSQLKEKGKQLLPQASRGKQTDFQSRLDAKATAVLKNAVDSDLSSVSQNLSIEIINQKVVNFKKDYSSFSRNSEVKKGEKTLIAIKENLVEAQMKSIESSIAQVDNDTFLSLKNKYASHLPAQSPQYQKLTRLLNSRKRELAEEQRLAQQQKKLDANKGRIAFLEDNGIDEGTMEFKTLGLNNAAFFDYIYRGHFENIELDVNSSHFLMILSGYLNTFGSLCPEQLPEDKVEIMTQECSRENVTTNGYGVEVDRYCIAWRTVGTGIFADPKLYAAKMRLVAKQDQNALRTVIDMYTNPNAMGNSVDQIHKAKALLNDWSNFFSFNPCDSKSIEQFGKNLLAFANQQEPIRLKGMSNYEKIKILGGPGGDQNYTKLLNDILQNQSKTWAMNKYVSNSISNVREIKSQDQTQTLSLNANYNFNGLLGKKTGAVTVKFKDGLPDCIYFSDFPENCKKPNGALVAKYVMGQYGI</sequence>
<evidence type="ECO:0000256" key="2">
    <source>
        <dbReference type="SAM" id="SignalP"/>
    </source>
</evidence>
<dbReference type="OrthoDB" id="8482296at2"/>
<accession>A0A2T0MB78</accession>
<gene>
    <name evidence="3" type="ORF">CLV81_3075</name>
</gene>
<dbReference type="EMBL" id="PVYX01000002">
    <property type="protein sequence ID" value="PRX54672.1"/>
    <property type="molecule type" value="Genomic_DNA"/>
</dbReference>